<dbReference type="Gene3D" id="1.25.40.20">
    <property type="entry name" value="Ankyrin repeat-containing domain"/>
    <property type="match status" value="1"/>
</dbReference>
<reference evidence="3" key="2">
    <citation type="journal article" date="2021" name="Genome Biol. Evol.">
        <title>Developing a high-quality reference genome for a parasitic bivalve with doubly uniparental inheritance (Bivalvia: Unionida).</title>
        <authorList>
            <person name="Smith C.H."/>
        </authorList>
    </citation>
    <scope>NUCLEOTIDE SEQUENCE</scope>
    <source>
        <strain evidence="3">CHS0354</strain>
        <tissue evidence="3">Mantle</tissue>
    </source>
</reference>
<reference evidence="3" key="3">
    <citation type="submission" date="2023-05" db="EMBL/GenBank/DDBJ databases">
        <authorList>
            <person name="Smith C.H."/>
        </authorList>
    </citation>
    <scope>NUCLEOTIDE SEQUENCE</scope>
    <source>
        <strain evidence="3">CHS0354</strain>
        <tissue evidence="3">Mantle</tissue>
    </source>
</reference>
<evidence type="ECO:0000256" key="2">
    <source>
        <dbReference type="SAM" id="MobiDB-lite"/>
    </source>
</evidence>
<dbReference type="SMART" id="SM00248">
    <property type="entry name" value="ANK"/>
    <property type="match status" value="4"/>
</dbReference>
<reference evidence="3" key="1">
    <citation type="journal article" date="2021" name="Genome Biol. Evol.">
        <title>A High-Quality Reference Genome for a Parasitic Bivalve with Doubly Uniparental Inheritance (Bivalvia: Unionida).</title>
        <authorList>
            <person name="Smith C.H."/>
        </authorList>
    </citation>
    <scope>NUCLEOTIDE SEQUENCE</scope>
    <source>
        <strain evidence="3">CHS0354</strain>
    </source>
</reference>
<keyword evidence="4" id="KW-1185">Reference proteome</keyword>
<dbReference type="SUPFAM" id="SSF48403">
    <property type="entry name" value="Ankyrin repeat"/>
    <property type="match status" value="1"/>
</dbReference>
<feature type="repeat" description="ANK" evidence="1">
    <location>
        <begin position="74"/>
        <end position="96"/>
    </location>
</feature>
<name>A0AAE0SAS2_9BIVA</name>
<dbReference type="PROSITE" id="PS50297">
    <property type="entry name" value="ANK_REP_REGION"/>
    <property type="match status" value="1"/>
</dbReference>
<dbReference type="PANTHER" id="PTHR24121">
    <property type="entry name" value="NO MECHANORECEPTOR POTENTIAL C, ISOFORM D-RELATED"/>
    <property type="match status" value="1"/>
</dbReference>
<keyword evidence="1" id="KW-0040">ANK repeat</keyword>
<dbReference type="PANTHER" id="PTHR24121:SF22">
    <property type="entry name" value="PROTEIN ACCELERATED CELL DEATH 6-LIKE"/>
    <property type="match status" value="1"/>
</dbReference>
<dbReference type="AlphaFoldDB" id="A0AAE0SAS2"/>
<dbReference type="Proteomes" id="UP001195483">
    <property type="component" value="Unassembled WGS sequence"/>
</dbReference>
<dbReference type="InterPro" id="IPR002110">
    <property type="entry name" value="Ankyrin_rpt"/>
</dbReference>
<protein>
    <submittedName>
        <fullName evidence="3">Uncharacterized protein</fullName>
    </submittedName>
</protein>
<evidence type="ECO:0000256" key="1">
    <source>
        <dbReference type="PROSITE-ProRule" id="PRU00023"/>
    </source>
</evidence>
<evidence type="ECO:0000313" key="3">
    <source>
        <dbReference type="EMBL" id="KAK3588521.1"/>
    </source>
</evidence>
<organism evidence="3 4">
    <name type="scientific">Potamilus streckersoni</name>
    <dbReference type="NCBI Taxonomy" id="2493646"/>
    <lineage>
        <taxon>Eukaryota</taxon>
        <taxon>Metazoa</taxon>
        <taxon>Spiralia</taxon>
        <taxon>Lophotrochozoa</taxon>
        <taxon>Mollusca</taxon>
        <taxon>Bivalvia</taxon>
        <taxon>Autobranchia</taxon>
        <taxon>Heteroconchia</taxon>
        <taxon>Palaeoheterodonta</taxon>
        <taxon>Unionida</taxon>
        <taxon>Unionoidea</taxon>
        <taxon>Unionidae</taxon>
        <taxon>Ambleminae</taxon>
        <taxon>Lampsilini</taxon>
        <taxon>Potamilus</taxon>
    </lineage>
</organism>
<dbReference type="EMBL" id="JAEAOA010001391">
    <property type="protein sequence ID" value="KAK3588521.1"/>
    <property type="molecule type" value="Genomic_DNA"/>
</dbReference>
<dbReference type="PROSITE" id="PS50088">
    <property type="entry name" value="ANK_REPEAT"/>
    <property type="match status" value="1"/>
</dbReference>
<sequence>MEQGSSNRPSEKAARPLKRGSVCPEENMQINFNATILHTALENISTGSVQKKNLNQIIEENPDIISYPRSGDFEGQLPLHMAVCHGDIRLVDSLLQPLPDETKKECLHSKATGKAFASNVMCAELPLSVATLTGNKTMVEHLLRCGTRPTETNSKGENVLHSIIFYAYMYPEKADQMLDMMTFLMDQSTVMKELCQKNPDENIRWSMFLTENNRGKNPLQVALQLGQLEIFKYILQTV</sequence>
<feature type="region of interest" description="Disordered" evidence="2">
    <location>
        <begin position="1"/>
        <end position="20"/>
    </location>
</feature>
<evidence type="ECO:0000313" key="4">
    <source>
        <dbReference type="Proteomes" id="UP001195483"/>
    </source>
</evidence>
<comment type="caution">
    <text evidence="3">The sequence shown here is derived from an EMBL/GenBank/DDBJ whole genome shotgun (WGS) entry which is preliminary data.</text>
</comment>
<gene>
    <name evidence="3" type="ORF">CHS0354_022997</name>
</gene>
<dbReference type="InterPro" id="IPR036770">
    <property type="entry name" value="Ankyrin_rpt-contain_sf"/>
</dbReference>
<proteinExistence type="predicted"/>
<accession>A0AAE0SAS2</accession>